<gene>
    <name evidence="3" type="ORF">NCTC7303_04059</name>
</gene>
<feature type="domain" description="Bacterial Ig-like" evidence="2">
    <location>
        <begin position="146"/>
        <end position="233"/>
    </location>
</feature>
<accession>A0A379TQA9</accession>
<dbReference type="Pfam" id="PF19077">
    <property type="entry name" value="Big_13"/>
    <property type="match status" value="4"/>
</dbReference>
<protein>
    <submittedName>
        <fullName evidence="3">Large repetitive protein</fullName>
    </submittedName>
</protein>
<dbReference type="SUPFAM" id="SSF81296">
    <property type="entry name" value="E set domains"/>
    <property type="match status" value="1"/>
</dbReference>
<organism evidence="3 4">
    <name type="scientific">Salmonella enterica subsp. arizonae</name>
    <dbReference type="NCBI Taxonomy" id="59203"/>
    <lineage>
        <taxon>Bacteria</taxon>
        <taxon>Pseudomonadati</taxon>
        <taxon>Pseudomonadota</taxon>
        <taxon>Gammaproteobacteria</taxon>
        <taxon>Enterobacterales</taxon>
        <taxon>Enterobacteriaceae</taxon>
        <taxon>Salmonella</taxon>
    </lineage>
</organism>
<dbReference type="EMBL" id="UGXC01000003">
    <property type="protein sequence ID" value="SUG51689.1"/>
    <property type="molecule type" value="Genomic_DNA"/>
</dbReference>
<dbReference type="NCBIfam" id="NF033510">
    <property type="entry name" value="Ca_tandemer"/>
    <property type="match status" value="2"/>
</dbReference>
<dbReference type="InterPro" id="IPR044016">
    <property type="entry name" value="Big_13"/>
</dbReference>
<sequence>MAGKVPEGKHTLIVEATDIAGNTATRTLDFTVDTTLSVPTIMLDTANDSGVTDDNITNERTPGFTLGNIDADASQVVVQVVHNGKSEEVELTQTSGKWVFTPTSAWVDGNYTLTVKVTDEAGNTRQSVPLSVKVDTQITIDGILLVNDSGITGDNITNEVHPHFRVTVPEDVNVVRLSINSGTTWINATQSSTGIWDYTWPDALPEGKHTLVVEAIDIAGNTVTRTLDFTVDTTLLVPTITLDTANDSGVPGDNITNEKTPGFTINGIDADAIRVAVQVTHNGTSKEVELTQSGGQWHFTPTSDWADGKYTLTVKVEDRAGNINQSVPLAVTIDTQTEINSIVLVNDTGVPDDNLTNDVRPEFRGDGAGRCERGTPEH</sequence>
<evidence type="ECO:0000313" key="4">
    <source>
        <dbReference type="Proteomes" id="UP000255443"/>
    </source>
</evidence>
<feature type="domain" description="Bacterial Ig-like" evidence="2">
    <location>
        <begin position="235"/>
        <end position="335"/>
    </location>
</feature>
<reference evidence="3 4" key="1">
    <citation type="submission" date="2018-06" db="EMBL/GenBank/DDBJ databases">
        <authorList>
            <consortium name="Pathogen Informatics"/>
            <person name="Doyle S."/>
        </authorList>
    </citation>
    <scope>NUCLEOTIDE SEQUENCE [LARGE SCALE GENOMIC DNA]</scope>
    <source>
        <strain evidence="3 4">NCTC7303</strain>
    </source>
</reference>
<name>A0A379TQA9_SALER</name>
<evidence type="ECO:0000256" key="1">
    <source>
        <dbReference type="SAM" id="MobiDB-lite"/>
    </source>
</evidence>
<evidence type="ECO:0000313" key="3">
    <source>
        <dbReference type="EMBL" id="SUG51689.1"/>
    </source>
</evidence>
<feature type="domain" description="Bacterial Ig-like" evidence="2">
    <location>
        <begin position="4"/>
        <end position="34"/>
    </location>
</feature>
<evidence type="ECO:0000259" key="2">
    <source>
        <dbReference type="Pfam" id="PF19077"/>
    </source>
</evidence>
<dbReference type="InterPro" id="IPR013783">
    <property type="entry name" value="Ig-like_fold"/>
</dbReference>
<dbReference type="Proteomes" id="UP000255443">
    <property type="component" value="Unassembled WGS sequence"/>
</dbReference>
<feature type="compositionally biased region" description="Basic and acidic residues" evidence="1">
    <location>
        <begin position="359"/>
        <end position="378"/>
    </location>
</feature>
<feature type="domain" description="Bacterial Ig-like" evidence="2">
    <location>
        <begin position="35"/>
        <end position="136"/>
    </location>
</feature>
<feature type="region of interest" description="Disordered" evidence="1">
    <location>
        <begin position="353"/>
        <end position="378"/>
    </location>
</feature>
<dbReference type="AlphaFoldDB" id="A0A379TQA9"/>
<dbReference type="InterPro" id="IPR014756">
    <property type="entry name" value="Ig_E-set"/>
</dbReference>
<dbReference type="Gene3D" id="2.60.40.10">
    <property type="entry name" value="Immunoglobulins"/>
    <property type="match status" value="4"/>
</dbReference>
<proteinExistence type="predicted"/>